<proteinExistence type="inferred from homology"/>
<accession>A0ABY6NWQ5</accession>
<evidence type="ECO:0000256" key="6">
    <source>
        <dbReference type="ARBA" id="ARBA00023136"/>
    </source>
</evidence>
<dbReference type="PANTHER" id="PTHR12677">
    <property type="entry name" value="GOLGI APPARATUS MEMBRANE PROTEIN TVP38-RELATED"/>
    <property type="match status" value="1"/>
</dbReference>
<dbReference type="PANTHER" id="PTHR12677:SF59">
    <property type="entry name" value="GOLGI APPARATUS MEMBRANE PROTEIN TVP38-RELATED"/>
    <property type="match status" value="1"/>
</dbReference>
<evidence type="ECO:0000256" key="5">
    <source>
        <dbReference type="ARBA" id="ARBA00022989"/>
    </source>
</evidence>
<feature type="transmembrane region" description="Helical" evidence="7">
    <location>
        <begin position="141"/>
        <end position="160"/>
    </location>
</feature>
<dbReference type="EMBL" id="CP110615">
    <property type="protein sequence ID" value="UZJ23817.1"/>
    <property type="molecule type" value="Genomic_DNA"/>
</dbReference>
<comment type="subcellular location">
    <subcellularLocation>
        <location evidence="1 7">Cell membrane</location>
        <topology evidence="1 7">Multi-pass membrane protein</topology>
    </subcellularLocation>
</comment>
<evidence type="ECO:0000313" key="9">
    <source>
        <dbReference type="EMBL" id="UZJ23817.1"/>
    </source>
</evidence>
<evidence type="ECO:0000256" key="2">
    <source>
        <dbReference type="ARBA" id="ARBA00008640"/>
    </source>
</evidence>
<keyword evidence="3 7" id="KW-1003">Cell membrane</keyword>
<reference evidence="9" key="1">
    <citation type="submission" date="2022-10" db="EMBL/GenBank/DDBJ databases">
        <title>Rhodococcus sp.75.</title>
        <authorList>
            <person name="Sun M."/>
        </authorList>
    </citation>
    <scope>NUCLEOTIDE SEQUENCE</scope>
    <source>
        <strain evidence="9">75</strain>
    </source>
</reference>
<name>A0ABY6NWQ5_9NOCA</name>
<keyword evidence="10" id="KW-1185">Reference proteome</keyword>
<feature type="transmembrane region" description="Helical" evidence="7">
    <location>
        <begin position="16"/>
        <end position="35"/>
    </location>
</feature>
<evidence type="ECO:0000313" key="10">
    <source>
        <dbReference type="Proteomes" id="UP001164965"/>
    </source>
</evidence>
<feature type="transmembrane region" description="Helical" evidence="7">
    <location>
        <begin position="201"/>
        <end position="220"/>
    </location>
</feature>
<organism evidence="9 10">
    <name type="scientific">Rhodococcus antarcticus</name>
    <dbReference type="NCBI Taxonomy" id="2987751"/>
    <lineage>
        <taxon>Bacteria</taxon>
        <taxon>Bacillati</taxon>
        <taxon>Actinomycetota</taxon>
        <taxon>Actinomycetes</taxon>
        <taxon>Mycobacteriales</taxon>
        <taxon>Nocardiaceae</taxon>
        <taxon>Rhodococcus</taxon>
    </lineage>
</organism>
<evidence type="ECO:0000256" key="4">
    <source>
        <dbReference type="ARBA" id="ARBA00022692"/>
    </source>
</evidence>
<keyword evidence="5 7" id="KW-1133">Transmembrane helix</keyword>
<evidence type="ECO:0000256" key="3">
    <source>
        <dbReference type="ARBA" id="ARBA00022475"/>
    </source>
</evidence>
<sequence>MEKVGRQTGARVRSEWVRLTVLVAVVATVVVVFAVEGVPSFEDVRSTVDGAGAWAPVLFVVLFALATLAVLPVSLFSLSAGVLFGPVEGLGLVWLGAMAGSLACFGLGRVLSRPALLRLAGSDRGGPALARLELFLARRGLVAVLSMRLVPVVPFGPSSYVAGATALQVRDFAVGTGIGILPGVVVFTVLGGSVGDPTSPAFLGAVAAFLLLLAVSGVLARRSRRTGELPGEDL</sequence>
<feature type="transmembrane region" description="Helical" evidence="7">
    <location>
        <begin position="90"/>
        <end position="111"/>
    </location>
</feature>
<feature type="transmembrane region" description="Helical" evidence="7">
    <location>
        <begin position="55"/>
        <end position="78"/>
    </location>
</feature>
<dbReference type="Pfam" id="PF09335">
    <property type="entry name" value="VTT_dom"/>
    <property type="match status" value="1"/>
</dbReference>
<evidence type="ECO:0000256" key="7">
    <source>
        <dbReference type="RuleBase" id="RU366058"/>
    </source>
</evidence>
<keyword evidence="6 7" id="KW-0472">Membrane</keyword>
<feature type="domain" description="VTT" evidence="8">
    <location>
        <begin position="71"/>
        <end position="191"/>
    </location>
</feature>
<protein>
    <recommendedName>
        <fullName evidence="7">TVP38/TMEM64 family membrane protein</fullName>
    </recommendedName>
</protein>
<gene>
    <name evidence="9" type="ORF">RHODO2019_11455</name>
</gene>
<dbReference type="Proteomes" id="UP001164965">
    <property type="component" value="Chromosome"/>
</dbReference>
<dbReference type="InterPro" id="IPR032816">
    <property type="entry name" value="VTT_dom"/>
</dbReference>
<dbReference type="InterPro" id="IPR015414">
    <property type="entry name" value="TMEM64"/>
</dbReference>
<comment type="similarity">
    <text evidence="2 7">Belongs to the TVP38/TMEM64 family.</text>
</comment>
<feature type="transmembrane region" description="Helical" evidence="7">
    <location>
        <begin position="172"/>
        <end position="195"/>
    </location>
</feature>
<keyword evidence="4 7" id="KW-0812">Transmembrane</keyword>
<dbReference type="RefSeq" id="WP_265381925.1">
    <property type="nucleotide sequence ID" value="NZ_CP110615.1"/>
</dbReference>
<evidence type="ECO:0000259" key="8">
    <source>
        <dbReference type="Pfam" id="PF09335"/>
    </source>
</evidence>
<evidence type="ECO:0000256" key="1">
    <source>
        <dbReference type="ARBA" id="ARBA00004651"/>
    </source>
</evidence>